<protein>
    <submittedName>
        <fullName evidence="1">Sporulation histidine kinase inhibitor Sda</fullName>
    </submittedName>
</protein>
<dbReference type="Proteomes" id="UP000339690">
    <property type="component" value="Chromosome"/>
</dbReference>
<sequence length="43" mass="5169">MHLLSDEQLFDSYKKAMELNLDKEFIQLLEEEIKKRNICIEIG</sequence>
<accession>A0A5Q2TIE5</accession>
<gene>
    <name evidence="1" type="ORF">GI584_10680</name>
</gene>
<dbReference type="AlphaFoldDB" id="A0A5Q2TIE5"/>
<proteinExistence type="predicted"/>
<reference evidence="1 2" key="1">
    <citation type="submission" date="2019-11" db="EMBL/GenBank/DDBJ databases">
        <title>Gracilibacillus salitolerans sp. nov., a moderate halophile isolated from a saline soil in northwest China.</title>
        <authorList>
            <person name="Gan L."/>
        </authorList>
    </citation>
    <scope>NUCLEOTIDE SEQUENCE [LARGE SCALE GENOMIC DNA]</scope>
    <source>
        <strain evidence="1 2">SCU50</strain>
    </source>
</reference>
<keyword evidence="2" id="KW-1185">Reference proteome</keyword>
<dbReference type="RefSeq" id="WP_153791219.1">
    <property type="nucleotide sequence ID" value="NZ_CP045915.1"/>
</dbReference>
<dbReference type="InterPro" id="IPR015064">
    <property type="entry name" value="Sda"/>
</dbReference>
<name>A0A5Q2TIE5_9BACI</name>
<dbReference type="SUPFAM" id="SSF100985">
    <property type="entry name" value="Sporulation inhibitor Sda"/>
    <property type="match status" value="1"/>
</dbReference>
<dbReference type="InterPro" id="IPR036916">
    <property type="entry name" value="Sda_sf"/>
</dbReference>
<evidence type="ECO:0000313" key="2">
    <source>
        <dbReference type="Proteomes" id="UP000339690"/>
    </source>
</evidence>
<dbReference type="Pfam" id="PF08970">
    <property type="entry name" value="Sda"/>
    <property type="match status" value="1"/>
</dbReference>
<dbReference type="EMBL" id="CP045915">
    <property type="protein sequence ID" value="QGH34465.1"/>
    <property type="molecule type" value="Genomic_DNA"/>
</dbReference>
<dbReference type="Gene3D" id="1.10.287.1100">
    <property type="entry name" value="Sporulation inhibitor A"/>
    <property type="match status" value="1"/>
</dbReference>
<evidence type="ECO:0000313" key="1">
    <source>
        <dbReference type="EMBL" id="QGH34465.1"/>
    </source>
</evidence>
<dbReference type="KEGG" id="grc:GI584_10680"/>
<organism evidence="1 2">
    <name type="scientific">Gracilibacillus salitolerans</name>
    <dbReference type="NCBI Taxonomy" id="2663022"/>
    <lineage>
        <taxon>Bacteria</taxon>
        <taxon>Bacillati</taxon>
        <taxon>Bacillota</taxon>
        <taxon>Bacilli</taxon>
        <taxon>Bacillales</taxon>
        <taxon>Bacillaceae</taxon>
        <taxon>Gracilibacillus</taxon>
    </lineage>
</organism>